<sequence length="644" mass="73010">MEEFRRSYSRLCRESGAEPQEAVLQQLHQLPRGRLDLATQSLTVETCRALGKLLPREMLCTELVLSDCMLSEEGATLLLRGLCANTVLRFLDLKGNNLRAAGAEALGKLLQQNKSIKSLTLEWNSLGTWDDAFATFCGGLAANGTLQQLDLRNNQISHKGAEELALALKGNTTLQQLDLRWNNVGLLGGRALMNCLPSNRTLWRLDLAGNNIPGDVLRAVEQAMGHSQDRLTTFQENQARTHVLSKEVQHLREEKSKQFLDLMETIDKQREEMAKSSRASAAHVGQLQEALNERHSIINALKAKLQMTEAALALSEQKAQDLGELLATAEQEQLSLSQRQAKELKLEQQVEELERKVRCQQEQLFQTRQELTSTSAELKMRAIQAEERLDMEKRRCRQSLEDSESLRIKEVEHMTRHLEESERAMQERVQRLEAARLSLEEELGRVKAAALSERGQAEEELIKAKNQAHLEERQRLAHLEDKLRLLAQARDEAQGACLQQRQAVAEAQTRATQLGLQVESLRRRLEELQQELSLKDQERVAEVSRVRVELQEQNGRLQAELAAQEALREKVAALERQLKVMASDHREALLDRESENASLREKLRLREAEIARIRDEEAQRASFLQNAVLAYVQGSPVRTLSPPK</sequence>
<dbReference type="FunFam" id="3.80.10.10:FF:000459">
    <property type="entry name" value="Leucine-rich repeat-containing protein 45"/>
    <property type="match status" value="1"/>
</dbReference>
<dbReference type="GO" id="GO:0005886">
    <property type="term" value="C:plasma membrane"/>
    <property type="evidence" value="ECO:0007669"/>
    <property type="project" value="TreeGrafter"/>
</dbReference>
<dbReference type="SUPFAM" id="SSF52047">
    <property type="entry name" value="RNI-like"/>
    <property type="match status" value="1"/>
</dbReference>
<dbReference type="PANTHER" id="PTHR23170:SF3">
    <property type="entry name" value="LEUCINE-RICH REPEAT-CONTAINING PROTEIN 45"/>
    <property type="match status" value="1"/>
</dbReference>
<keyword evidence="6 10" id="KW-0175">Coiled coil</keyword>
<dbReference type="FunFam" id="3.80.10.10:FF:000396">
    <property type="entry name" value="Leucine-rich repeat-containing protein 45"/>
    <property type="match status" value="1"/>
</dbReference>
<organism evidence="11 12">
    <name type="scientific">Theropithecus gelada</name>
    <name type="common">Gelada baboon</name>
    <dbReference type="NCBI Taxonomy" id="9565"/>
    <lineage>
        <taxon>Eukaryota</taxon>
        <taxon>Metazoa</taxon>
        <taxon>Chordata</taxon>
        <taxon>Craniata</taxon>
        <taxon>Vertebrata</taxon>
        <taxon>Euteleostomi</taxon>
        <taxon>Mammalia</taxon>
        <taxon>Eutheria</taxon>
        <taxon>Euarchontoglires</taxon>
        <taxon>Primates</taxon>
        <taxon>Haplorrhini</taxon>
        <taxon>Catarrhini</taxon>
        <taxon>Cercopithecidae</taxon>
        <taxon>Cercopithecinae</taxon>
        <taxon>Theropithecus</taxon>
    </lineage>
</organism>
<dbReference type="InterPro" id="IPR001611">
    <property type="entry name" value="Leu-rich_rpt"/>
</dbReference>
<dbReference type="Gene3D" id="3.80.10.10">
    <property type="entry name" value="Ribonuclease Inhibitor"/>
    <property type="match status" value="2"/>
</dbReference>
<comment type="function">
    <text evidence="8">Component of the proteinaceous fiber-like linker between two centrioles, required for centrosome cohesion.</text>
</comment>
<name>A0A8D2F173_THEGE</name>
<evidence type="ECO:0000256" key="8">
    <source>
        <dbReference type="ARBA" id="ARBA00058896"/>
    </source>
</evidence>
<keyword evidence="7" id="KW-0206">Cytoskeleton</keyword>
<evidence type="ECO:0000256" key="4">
    <source>
        <dbReference type="ARBA" id="ARBA00022614"/>
    </source>
</evidence>
<keyword evidence="4" id="KW-0433">Leucine-rich repeat</keyword>
<dbReference type="Pfam" id="PF13516">
    <property type="entry name" value="LRR_6"/>
    <property type="match status" value="3"/>
</dbReference>
<dbReference type="InterPro" id="IPR052116">
    <property type="entry name" value="Centro_Cilium_Assembly"/>
</dbReference>
<reference evidence="11" key="2">
    <citation type="submission" date="2025-08" db="UniProtKB">
        <authorList>
            <consortium name="Ensembl"/>
        </authorList>
    </citation>
    <scope>IDENTIFICATION</scope>
</reference>
<dbReference type="Proteomes" id="UP000694411">
    <property type="component" value="Chromosome 16"/>
</dbReference>
<comment type="subcellular location">
    <subcellularLocation>
        <location evidence="1">Cytoplasm</location>
        <location evidence="1">Cytoskeleton</location>
        <location evidence="1">Microtubule organizing center</location>
        <location evidence="1">Centrosome</location>
    </subcellularLocation>
</comment>
<accession>A0A8D2F173</accession>
<evidence type="ECO:0000256" key="6">
    <source>
        <dbReference type="ARBA" id="ARBA00023054"/>
    </source>
</evidence>
<evidence type="ECO:0000313" key="11">
    <source>
        <dbReference type="Ensembl" id="ENSTGEP00000014303.1"/>
    </source>
</evidence>
<evidence type="ECO:0000256" key="2">
    <source>
        <dbReference type="ARBA" id="ARBA00022490"/>
    </source>
</evidence>
<protein>
    <recommendedName>
        <fullName evidence="9">Leucine-rich repeat-containing protein 45</fullName>
    </recommendedName>
</protein>
<keyword evidence="12" id="KW-1185">Reference proteome</keyword>
<evidence type="ECO:0000256" key="3">
    <source>
        <dbReference type="ARBA" id="ARBA00022553"/>
    </source>
</evidence>
<proteinExistence type="predicted"/>
<dbReference type="PANTHER" id="PTHR23170">
    <property type="entry name" value="NY-REN-58 ANTIGEN"/>
    <property type="match status" value="1"/>
</dbReference>
<keyword evidence="2" id="KW-0963">Cytoplasm</keyword>
<dbReference type="SMART" id="SM00368">
    <property type="entry name" value="LRR_RI"/>
    <property type="match status" value="5"/>
</dbReference>
<evidence type="ECO:0000313" key="12">
    <source>
        <dbReference type="Proteomes" id="UP000694411"/>
    </source>
</evidence>
<gene>
    <name evidence="11" type="primary">LRRC45</name>
</gene>
<dbReference type="InterPro" id="IPR032675">
    <property type="entry name" value="LRR_dom_sf"/>
</dbReference>
<dbReference type="Ensembl" id="ENSTGET00000017140.1">
    <property type="protein sequence ID" value="ENSTGEP00000014303.1"/>
    <property type="gene ID" value="ENSTGEG00000011608.1"/>
</dbReference>
<dbReference type="AlphaFoldDB" id="A0A8D2F173"/>
<evidence type="ECO:0000256" key="7">
    <source>
        <dbReference type="ARBA" id="ARBA00023212"/>
    </source>
</evidence>
<keyword evidence="5" id="KW-0677">Repeat</keyword>
<reference evidence="11" key="1">
    <citation type="submission" date="2018-05" db="EMBL/GenBank/DDBJ databases">
        <title>Whole genome of Theropithecus gelada.</title>
        <authorList>
            <person name="Chiou K.L."/>
            <person name="Snyder-Mackler N."/>
        </authorList>
    </citation>
    <scope>NUCLEOTIDE SEQUENCE [LARGE SCALE GENOMIC DNA]</scope>
</reference>
<keyword evidence="3" id="KW-0597">Phosphoprotein</keyword>
<evidence type="ECO:0000256" key="5">
    <source>
        <dbReference type="ARBA" id="ARBA00022737"/>
    </source>
</evidence>
<dbReference type="GO" id="GO:0005813">
    <property type="term" value="C:centrosome"/>
    <property type="evidence" value="ECO:0007669"/>
    <property type="project" value="UniProtKB-SubCell"/>
</dbReference>
<evidence type="ECO:0000256" key="10">
    <source>
        <dbReference type="SAM" id="Coils"/>
    </source>
</evidence>
<evidence type="ECO:0000256" key="1">
    <source>
        <dbReference type="ARBA" id="ARBA00004300"/>
    </source>
</evidence>
<reference evidence="11" key="3">
    <citation type="submission" date="2025-09" db="UniProtKB">
        <authorList>
            <consortium name="Ensembl"/>
        </authorList>
    </citation>
    <scope>IDENTIFICATION</scope>
</reference>
<evidence type="ECO:0000256" key="9">
    <source>
        <dbReference type="ARBA" id="ARBA00071456"/>
    </source>
</evidence>
<feature type="coiled-coil region" evidence="10">
    <location>
        <begin position="298"/>
        <end position="616"/>
    </location>
</feature>